<sequence length="200" mass="21495">MNFGKSHIPNEPVVGDWGSGFVVCLNANTNAFLTTPLQQPGARAFTPEAFATTLHEFRRTLNNADSEVSKVFHPVDLQQEVEQLLPPHLAANPVALQEIPVGNIPTSGSNLDSLEILRSGRSDSPRLHRPERLSLVLPGERPYSAIGTATPAATPYADEIYSPSTPGMYTPASTTMMSGELTPMGAQYTPGTEAFDFGDD</sequence>
<proteinExistence type="predicted"/>
<organism evidence="1 2">
    <name type="scientific">Drechslerella dactyloides</name>
    <name type="common">Nematode-trapping fungus</name>
    <name type="synonym">Arthrobotrys dactyloides</name>
    <dbReference type="NCBI Taxonomy" id="74499"/>
    <lineage>
        <taxon>Eukaryota</taxon>
        <taxon>Fungi</taxon>
        <taxon>Dikarya</taxon>
        <taxon>Ascomycota</taxon>
        <taxon>Pezizomycotina</taxon>
        <taxon>Orbiliomycetes</taxon>
        <taxon>Orbiliales</taxon>
        <taxon>Orbiliaceae</taxon>
        <taxon>Drechslerella</taxon>
    </lineage>
</organism>
<keyword evidence="2" id="KW-1185">Reference proteome</keyword>
<accession>A0AAD6IRC4</accession>
<evidence type="ECO:0000313" key="1">
    <source>
        <dbReference type="EMBL" id="KAJ6256997.1"/>
    </source>
</evidence>
<dbReference type="EMBL" id="JAQGDS010000011">
    <property type="protein sequence ID" value="KAJ6256997.1"/>
    <property type="molecule type" value="Genomic_DNA"/>
</dbReference>
<reference evidence="1" key="1">
    <citation type="submission" date="2023-01" db="EMBL/GenBank/DDBJ databases">
        <title>The chitinases involved in constricting ring structure development in the nematode-trapping fungus Drechslerella dactyloides.</title>
        <authorList>
            <person name="Wang R."/>
            <person name="Zhang L."/>
            <person name="Tang P."/>
            <person name="Li S."/>
            <person name="Liang L."/>
        </authorList>
    </citation>
    <scope>NUCLEOTIDE SEQUENCE</scope>
    <source>
        <strain evidence="1">YMF1.00031</strain>
    </source>
</reference>
<dbReference type="AlphaFoldDB" id="A0AAD6IRC4"/>
<name>A0AAD6IRC4_DREDA</name>
<protein>
    <submittedName>
        <fullName evidence="1">Uncharacterized protein</fullName>
    </submittedName>
</protein>
<dbReference type="Proteomes" id="UP001221413">
    <property type="component" value="Unassembled WGS sequence"/>
</dbReference>
<evidence type="ECO:0000313" key="2">
    <source>
        <dbReference type="Proteomes" id="UP001221413"/>
    </source>
</evidence>
<gene>
    <name evidence="1" type="ORF">Dda_7880</name>
</gene>
<comment type="caution">
    <text evidence="1">The sequence shown here is derived from an EMBL/GenBank/DDBJ whole genome shotgun (WGS) entry which is preliminary data.</text>
</comment>